<gene>
    <name evidence="10" type="primary">acs</name>
    <name evidence="6" type="synonym">acsA</name>
    <name evidence="10" type="ORF">BN381_160039</name>
</gene>
<feature type="binding site" evidence="6">
    <location>
        <position position="590"/>
    </location>
    <ligand>
        <name>Mg(2+)</name>
        <dbReference type="ChEBI" id="CHEBI:18420"/>
    </ligand>
</feature>
<dbReference type="STRING" id="1229780.BN381_160039"/>
<evidence type="ECO:0000256" key="4">
    <source>
        <dbReference type="ARBA" id="ARBA00022840"/>
    </source>
</evidence>
<feature type="binding site" evidence="6">
    <location>
        <begin position="463"/>
        <end position="468"/>
    </location>
    <ligand>
        <name>ATP</name>
        <dbReference type="ChEBI" id="CHEBI:30616"/>
    </ligand>
</feature>
<dbReference type="GO" id="GO:0005524">
    <property type="term" value="F:ATP binding"/>
    <property type="evidence" value="ECO:0007669"/>
    <property type="project" value="UniProtKB-KW"/>
</dbReference>
<feature type="binding site" evidence="6">
    <location>
        <position position="593"/>
    </location>
    <ligand>
        <name>Mg(2+)</name>
        <dbReference type="ChEBI" id="CHEBI:18420"/>
    </ligand>
</feature>
<keyword evidence="2 6" id="KW-0436">Ligase</keyword>
<dbReference type="GO" id="GO:0016208">
    <property type="term" value="F:AMP binding"/>
    <property type="evidence" value="ECO:0007669"/>
    <property type="project" value="InterPro"/>
</dbReference>
<dbReference type="Pfam" id="PF13193">
    <property type="entry name" value="AMP-binding_C"/>
    <property type="match status" value="1"/>
</dbReference>
<dbReference type="AlphaFoldDB" id="R4YXD9"/>
<dbReference type="eggNOG" id="COG0365">
    <property type="taxonomic scope" value="Bacteria"/>
</dbReference>
<dbReference type="HAMAP" id="MF_01123">
    <property type="entry name" value="Ac_CoA_synth"/>
    <property type="match status" value="1"/>
</dbReference>
<comment type="catalytic activity">
    <reaction evidence="6">
        <text>acetate + ATP + CoA = acetyl-CoA + AMP + diphosphate</text>
        <dbReference type="Rhea" id="RHEA:23176"/>
        <dbReference type="ChEBI" id="CHEBI:30089"/>
        <dbReference type="ChEBI" id="CHEBI:30616"/>
        <dbReference type="ChEBI" id="CHEBI:33019"/>
        <dbReference type="ChEBI" id="CHEBI:57287"/>
        <dbReference type="ChEBI" id="CHEBI:57288"/>
        <dbReference type="ChEBI" id="CHEBI:456215"/>
        <dbReference type="EC" id="6.2.1.1"/>
    </reaction>
</comment>
<dbReference type="GO" id="GO:0003987">
    <property type="term" value="F:acetate-CoA ligase activity"/>
    <property type="evidence" value="ECO:0007669"/>
    <property type="project" value="UniProtKB-UniRule"/>
</dbReference>
<dbReference type="SUPFAM" id="SSF56801">
    <property type="entry name" value="Acetyl-CoA synthetase-like"/>
    <property type="match status" value="1"/>
</dbReference>
<dbReference type="GO" id="GO:0019427">
    <property type="term" value="P:acetyl-CoA biosynthetic process from acetate"/>
    <property type="evidence" value="ECO:0007669"/>
    <property type="project" value="UniProtKB-UniRule"/>
</dbReference>
<feature type="binding site" evidence="6">
    <location>
        <position position="566"/>
    </location>
    <ligand>
        <name>ATP</name>
        <dbReference type="ChEBI" id="CHEBI:30616"/>
    </ligand>
</feature>
<evidence type="ECO:0000256" key="1">
    <source>
        <dbReference type="ARBA" id="ARBA00006432"/>
    </source>
</evidence>
<dbReference type="EMBL" id="CANL01000008">
    <property type="protein sequence ID" value="CCM63074.1"/>
    <property type="molecule type" value="Genomic_DNA"/>
</dbReference>
<organism evidence="10 11">
    <name type="scientific">Candidatus Neomicrothrix parvicella RN1</name>
    <dbReference type="NCBI Taxonomy" id="1229780"/>
    <lineage>
        <taxon>Bacteria</taxon>
        <taxon>Bacillati</taxon>
        <taxon>Actinomycetota</taxon>
        <taxon>Acidimicrobiia</taxon>
        <taxon>Acidimicrobiales</taxon>
        <taxon>Microthrixaceae</taxon>
        <taxon>Candidatus Neomicrothrix</taxon>
    </lineage>
</organism>
<evidence type="ECO:0000256" key="2">
    <source>
        <dbReference type="ARBA" id="ARBA00022598"/>
    </source>
</evidence>
<feature type="domain" description="Acetyl-coenzyme A synthetase N-terminal" evidence="9">
    <location>
        <begin position="70"/>
        <end position="122"/>
    </location>
</feature>
<proteinExistence type="inferred from homology"/>
<feature type="domain" description="AMP-binding enzyme C-terminal" evidence="8">
    <location>
        <begin position="582"/>
        <end position="660"/>
    </location>
</feature>
<dbReference type="NCBIfam" id="TIGR02188">
    <property type="entry name" value="Ac_CoA_lig_AcsA"/>
    <property type="match status" value="1"/>
</dbReference>
<dbReference type="InterPro" id="IPR032387">
    <property type="entry name" value="ACAS_N"/>
</dbReference>
<comment type="caution">
    <text evidence="10">The sequence shown here is derived from an EMBL/GenBank/DDBJ whole genome shotgun (WGS) entry which is preliminary data.</text>
</comment>
<keyword evidence="11" id="KW-1185">Reference proteome</keyword>
<feature type="binding site" evidence="6">
    <location>
        <begin position="232"/>
        <end position="235"/>
    </location>
    <ligand>
        <name>CoA</name>
        <dbReference type="ChEBI" id="CHEBI:57287"/>
    </ligand>
</feature>
<dbReference type="InterPro" id="IPR011904">
    <property type="entry name" value="Ac_CoA_lig"/>
</dbReference>
<accession>R4YXD9</accession>
<comment type="caution">
    <text evidence="6">Lacks conserved residue(s) required for the propagation of feature annotation.</text>
</comment>
<feature type="modified residue" description="N6-acetyllysine" evidence="6">
    <location>
        <position position="660"/>
    </location>
</feature>
<dbReference type="HOGENOM" id="CLU_000022_3_6_11"/>
<evidence type="ECO:0000313" key="10">
    <source>
        <dbReference type="EMBL" id="CCM63074.1"/>
    </source>
</evidence>
<dbReference type="GO" id="GO:0005829">
    <property type="term" value="C:cytosol"/>
    <property type="evidence" value="ECO:0007669"/>
    <property type="project" value="TreeGrafter"/>
</dbReference>
<evidence type="ECO:0000256" key="5">
    <source>
        <dbReference type="ARBA" id="ARBA00022990"/>
    </source>
</evidence>
<dbReference type="Gene3D" id="3.30.300.30">
    <property type="match status" value="1"/>
</dbReference>
<feature type="binding site" evidence="6">
    <location>
        <begin position="439"/>
        <end position="441"/>
    </location>
    <ligand>
        <name>ATP</name>
        <dbReference type="ChEBI" id="CHEBI:30616"/>
    </ligand>
</feature>
<dbReference type="EC" id="6.2.1.1" evidence="6"/>
<dbReference type="InterPro" id="IPR045851">
    <property type="entry name" value="AMP-bd_C_sf"/>
</dbReference>
<comment type="cofactor">
    <cofactor evidence="6">
        <name>Mg(2+)</name>
        <dbReference type="ChEBI" id="CHEBI:18420"/>
    </cofactor>
</comment>
<dbReference type="FunFam" id="3.40.50.12780:FF:000001">
    <property type="entry name" value="Acetyl-coenzyme A synthetase"/>
    <property type="match status" value="1"/>
</dbReference>
<reference evidence="10 11" key="1">
    <citation type="journal article" date="2013" name="ISME J.">
        <title>Metabolic model for the filamentous 'Candidatus Microthrix parvicella' based on genomic and metagenomic analyses.</title>
        <authorList>
            <person name="Jon McIlroy S."/>
            <person name="Kristiansen R."/>
            <person name="Albertsen M."/>
            <person name="Michael Karst S."/>
            <person name="Rossetti S."/>
            <person name="Lund Nielsen J."/>
            <person name="Tandoi V."/>
            <person name="James Seviour R."/>
            <person name="Nielsen P.H."/>
        </authorList>
    </citation>
    <scope>NUCLEOTIDE SEQUENCE [LARGE SCALE GENOMIC DNA]</scope>
    <source>
        <strain evidence="10 11">RN1</strain>
    </source>
</reference>
<evidence type="ECO:0000259" key="7">
    <source>
        <dbReference type="Pfam" id="PF00501"/>
    </source>
</evidence>
<dbReference type="Pfam" id="PF16177">
    <property type="entry name" value="ACAS_N"/>
    <property type="match status" value="1"/>
</dbReference>
<dbReference type="PANTHER" id="PTHR24095:SF14">
    <property type="entry name" value="ACETYL-COENZYME A SYNTHETASE 1"/>
    <property type="match status" value="1"/>
</dbReference>
<evidence type="ECO:0000256" key="3">
    <source>
        <dbReference type="ARBA" id="ARBA00022741"/>
    </source>
</evidence>
<feature type="binding site" evidence="6">
    <location>
        <position position="588"/>
    </location>
    <ligand>
        <name>Mg(2+)</name>
        <dbReference type="ChEBI" id="CHEBI:18420"/>
    </ligand>
</feature>
<dbReference type="CDD" id="cd05966">
    <property type="entry name" value="ACS"/>
    <property type="match status" value="1"/>
</dbReference>
<evidence type="ECO:0000259" key="8">
    <source>
        <dbReference type="Pfam" id="PF13193"/>
    </source>
</evidence>
<feature type="binding site" evidence="6">
    <location>
        <position position="574"/>
    </location>
    <ligand>
        <name>CoA</name>
        <dbReference type="ChEBI" id="CHEBI:57287"/>
    </ligand>
</feature>
<comment type="similarity">
    <text evidence="1 6">Belongs to the ATP-dependent AMP-binding enzyme family.</text>
</comment>
<comment type="function">
    <text evidence="6">Catalyzes the conversion of acetate into acetyl-CoA (AcCoA), an essential intermediate at the junction of anabolic and catabolic pathways. AcsA undergoes a two-step reaction. In the first half reaction, AcsA combines acetate with ATP to form acetyl-adenylate (AcAMP) intermediate. In the second half reaction, it can then transfer the acetyl group from AcAMP to the sulfhydryl group of CoA, forming the product AcCoA.</text>
</comment>
<feature type="binding site" evidence="6">
    <location>
        <position position="551"/>
    </location>
    <ligand>
        <name>ATP</name>
        <dbReference type="ChEBI" id="CHEBI:30616"/>
    </ligand>
</feature>
<comment type="PTM">
    <text evidence="6">Acetylated. Deacetylation by the SIR2-homolog deacetylase activates the enzyme.</text>
</comment>
<dbReference type="GO" id="GO:0046872">
    <property type="term" value="F:metal ion binding"/>
    <property type="evidence" value="ECO:0007669"/>
    <property type="project" value="UniProtKB-KW"/>
</dbReference>
<evidence type="ECO:0000259" key="9">
    <source>
        <dbReference type="Pfam" id="PF16177"/>
    </source>
</evidence>
<protein>
    <recommendedName>
        <fullName evidence="6">Acetyl-coenzyme A synthetase</fullName>
        <shortName evidence="6">AcCoA synthetase</shortName>
        <shortName evidence="6">Acs</shortName>
        <ecNumber evidence="6">6.2.1.1</ecNumber>
    </recommendedName>
    <alternativeName>
        <fullName evidence="6">Acetate--CoA ligase</fullName>
    </alternativeName>
    <alternativeName>
        <fullName evidence="6">Acyl-activating enzyme</fullName>
    </alternativeName>
</protein>
<dbReference type="PANTHER" id="PTHR24095">
    <property type="entry name" value="ACETYL-COENZYME A SYNTHETASE"/>
    <property type="match status" value="1"/>
</dbReference>
<dbReference type="InterPro" id="IPR042099">
    <property type="entry name" value="ANL_N_sf"/>
</dbReference>
<evidence type="ECO:0000313" key="11">
    <source>
        <dbReference type="Proteomes" id="UP000018291"/>
    </source>
</evidence>
<evidence type="ECO:0000256" key="6">
    <source>
        <dbReference type="HAMAP-Rule" id="MF_01123"/>
    </source>
</evidence>
<keyword evidence="5 6" id="KW-0007">Acetylation</keyword>
<dbReference type="Proteomes" id="UP000018291">
    <property type="component" value="Unassembled WGS sequence"/>
</dbReference>
<keyword evidence="3 6" id="KW-0547">Nucleotide-binding</keyword>
<feature type="binding site" evidence="6">
    <location>
        <position position="577"/>
    </location>
    <ligand>
        <name>ATP</name>
        <dbReference type="ChEBI" id="CHEBI:30616"/>
    </ligand>
</feature>
<keyword evidence="4 6" id="KW-0067">ATP-binding</keyword>
<dbReference type="Gene3D" id="3.40.50.12780">
    <property type="entry name" value="N-terminal domain of ligase-like"/>
    <property type="match status" value="1"/>
</dbReference>
<feature type="binding site" evidence="6">
    <location>
        <position position="351"/>
    </location>
    <ligand>
        <name>CoA</name>
        <dbReference type="ChEBI" id="CHEBI:57287"/>
    </ligand>
</feature>
<dbReference type="Pfam" id="PF00501">
    <property type="entry name" value="AMP-binding"/>
    <property type="match status" value="1"/>
</dbReference>
<dbReference type="InterPro" id="IPR025110">
    <property type="entry name" value="AMP-bd_C"/>
</dbReference>
<feature type="domain" description="AMP-dependent synthetase/ligase" evidence="7">
    <location>
        <begin position="130"/>
        <end position="529"/>
    </location>
</feature>
<dbReference type="NCBIfam" id="NF001208">
    <property type="entry name" value="PRK00174.1"/>
    <property type="match status" value="1"/>
</dbReference>
<dbReference type="InterPro" id="IPR000873">
    <property type="entry name" value="AMP-dep_synth/lig_dom"/>
</dbReference>
<name>R4YXD9_9ACTN</name>
<sequence length="700" mass="76307">MGRAGLIPLVAGWRAARMDRAGVAGMVQRSHDTGGQLSDSERNIENLYSEERTFAPPADFVAQANLSDPEIYARAAADPEAFWAGIAREVLTWRQDFHTTLEWELPFAKWFVGGKLNVAENCLDRHVEAGLGDRVAYHWEGEPGDTRTITYAQLLEDVSRLANVLRGFGVQKGDRVVVYLPMIPELPMSLLACARIGAIHSVIFGGFSPDSIRDRVNDAEAKVIITADAGFRRGKPSALKANVDAALKDCPTVVKVLVVNRCDTDVTMVEGRDVPYADAVAGVDAHCEAEEMDAEDPLYILYTSGTTAKPKGVIHTTGGYLTQVAWTTREIFDLKPESDTYWCAADVGWVTGHSYIVFGPLANGVTGVMYEGTPDTPTEAHRTGDRASWPKDRFWDIIERYGVTQLYTAPTAIRTFMKWGAEEPGRHDLSTLRLLGTVGEPINPEAWMWYHEHIGAERCPIVDTWWQTETGASMVNPLPGIVATKPGSATFALPGIEIEVLDDKGNVVTEGGGYLAITKPWPSMLRGIWGDPERFRQTYWSQYPGKYFAGDGARLDSDGYLWVLGRVDDVMNVSGHRISTAEVESALVDHAAVAEAAVVGAKDAVSGQVIVGYVILRGGNEPSEELGEEIRQHVATKLGAISRPKAVIIVPDLPKTRSGKIMRRLLRDVVEGRELGDTTTLADESVVAALADGAKSDGDS</sequence>
<keyword evidence="6" id="KW-0460">Magnesium</keyword>
<keyword evidence="6" id="KW-0479">Metal-binding</keyword>